<accession>A0A127PAS3</accession>
<dbReference type="PATRIC" id="fig|158899.10.peg.2221"/>
<gene>
    <name evidence="2" type="ORF">CFter6_2224</name>
</gene>
<name>A0A127PAS3_9BURK</name>
<sequence length="71" mass="7819">MTPAVRSPPGNKRTTCSPTDGDHQVRASPARCVTQRNQVVGALNKTYKRREHKAVLPLQAEDGLQREQLPG</sequence>
<feature type="region of interest" description="Disordered" evidence="1">
    <location>
        <begin position="1"/>
        <end position="28"/>
    </location>
</feature>
<evidence type="ECO:0000256" key="1">
    <source>
        <dbReference type="SAM" id="MobiDB-lite"/>
    </source>
</evidence>
<dbReference type="EMBL" id="CP013232">
    <property type="protein sequence ID" value="AMO94912.1"/>
    <property type="molecule type" value="Genomic_DNA"/>
</dbReference>
<evidence type="ECO:0000313" key="3">
    <source>
        <dbReference type="Proteomes" id="UP000072421"/>
    </source>
</evidence>
<proteinExistence type="predicted"/>
<dbReference type="AlphaFoldDB" id="A0A127PAS3"/>
<protein>
    <submittedName>
        <fullName evidence="2">Uncharacterized protein</fullName>
    </submittedName>
</protein>
<evidence type="ECO:0000313" key="2">
    <source>
        <dbReference type="EMBL" id="AMO94912.1"/>
    </source>
</evidence>
<organism evidence="2">
    <name type="scientific">Collimonas fungivorans</name>
    <dbReference type="NCBI Taxonomy" id="158899"/>
    <lineage>
        <taxon>Bacteria</taxon>
        <taxon>Pseudomonadati</taxon>
        <taxon>Pseudomonadota</taxon>
        <taxon>Betaproteobacteria</taxon>
        <taxon>Burkholderiales</taxon>
        <taxon>Oxalobacteraceae</taxon>
        <taxon>Collimonas</taxon>
    </lineage>
</organism>
<reference evidence="2 3" key="1">
    <citation type="submission" date="2015-11" db="EMBL/GenBank/DDBJ databases">
        <title>Exploring the genomic traits of fungus-feeding bacterial genus Collimonas.</title>
        <authorList>
            <person name="Song C."/>
            <person name="Schmidt R."/>
            <person name="de Jager V."/>
            <person name="Krzyzanowska D."/>
            <person name="Jongedijk E."/>
            <person name="Cankar K."/>
            <person name="Beekwilder J."/>
            <person name="van Veen A."/>
            <person name="de Boer W."/>
            <person name="van Veen J.A."/>
            <person name="Garbeva P."/>
        </authorList>
    </citation>
    <scope>NUCLEOTIDE SEQUENCE [LARGE SCALE GENOMIC DNA]</scope>
    <source>
        <strain evidence="2 3">Ter6</strain>
    </source>
</reference>
<dbReference type="Proteomes" id="UP000072421">
    <property type="component" value="Chromosome"/>
</dbReference>